<proteinExistence type="evidence at transcript level"/>
<dbReference type="AlphaFoldDB" id="D5A9Z7"/>
<reference evidence="1" key="1">
    <citation type="submission" date="2010-04" db="EMBL/GenBank/DDBJ databases">
        <authorList>
            <person name="Reid K.E."/>
            <person name="Liao N."/>
            <person name="Chan S."/>
            <person name="Docking R."/>
            <person name="Taylor G."/>
            <person name="Moore R."/>
            <person name="Mayo M."/>
            <person name="Munro S."/>
            <person name="King J."/>
            <person name="Yanchuk A."/>
            <person name="Holt R."/>
            <person name="Jones S."/>
            <person name="Marra M."/>
            <person name="Ritland C.E."/>
            <person name="Ritland K."/>
            <person name="Bohlmann J."/>
        </authorList>
    </citation>
    <scope>NUCLEOTIDE SEQUENCE</scope>
    <source>
        <tissue evidence="1">Bud</tissue>
    </source>
</reference>
<dbReference type="SUPFAM" id="SSF52058">
    <property type="entry name" value="L domain-like"/>
    <property type="match status" value="1"/>
</dbReference>
<name>D5A9Z7_PICSI</name>
<dbReference type="InterPro" id="IPR032675">
    <property type="entry name" value="LRR_dom_sf"/>
</dbReference>
<dbReference type="EMBL" id="BT123021">
    <property type="protein sequence ID" value="ADE76366.1"/>
    <property type="molecule type" value="mRNA"/>
</dbReference>
<evidence type="ECO:0000313" key="1">
    <source>
        <dbReference type="EMBL" id="ADE76366.1"/>
    </source>
</evidence>
<organism evidence="1">
    <name type="scientific">Picea sitchensis</name>
    <name type="common">Sitka spruce</name>
    <name type="synonym">Pinus sitchensis</name>
    <dbReference type="NCBI Taxonomy" id="3332"/>
    <lineage>
        <taxon>Eukaryota</taxon>
        <taxon>Viridiplantae</taxon>
        <taxon>Streptophyta</taxon>
        <taxon>Embryophyta</taxon>
        <taxon>Tracheophyta</taxon>
        <taxon>Spermatophyta</taxon>
        <taxon>Pinopsida</taxon>
        <taxon>Pinidae</taxon>
        <taxon>Conifers I</taxon>
        <taxon>Pinales</taxon>
        <taxon>Pinaceae</taxon>
        <taxon>Picea</taxon>
    </lineage>
</organism>
<sequence length="117" mass="13166">METLVSLEDLYAEGCVKLKCIRGLEQATKLQRLDVGGCSELDELPSMETLVSLECLWAEGCVKLKCIRGLEQCRQLRTLSVTGCSELEEVEGVEHCTWLEKLADYDGCHKLQCPVWE</sequence>
<protein>
    <submittedName>
        <fullName evidence="1">Uncharacterized protein</fullName>
    </submittedName>
</protein>
<accession>D5A9Z7</accession>
<dbReference type="Gene3D" id="3.80.10.10">
    <property type="entry name" value="Ribonuclease Inhibitor"/>
    <property type="match status" value="1"/>
</dbReference>